<feature type="domain" description="SPOR" evidence="3">
    <location>
        <begin position="280"/>
        <end position="365"/>
    </location>
</feature>
<dbReference type="Pfam" id="PF05036">
    <property type="entry name" value="SPOR"/>
    <property type="match status" value="1"/>
</dbReference>
<keyword evidence="2" id="KW-0812">Transmembrane</keyword>
<feature type="compositionally biased region" description="Pro residues" evidence="1">
    <location>
        <begin position="123"/>
        <end position="142"/>
    </location>
</feature>
<accession>A0A398BNK9</accession>
<keyword evidence="2" id="KW-0472">Membrane</keyword>
<comment type="caution">
    <text evidence="4">The sequence shown here is derived from an EMBL/GenBank/DDBJ whole genome shotgun (WGS) entry which is preliminary data.</text>
</comment>
<evidence type="ECO:0000259" key="3">
    <source>
        <dbReference type="PROSITE" id="PS51724"/>
    </source>
</evidence>
<keyword evidence="2" id="KW-1133">Transmembrane helix</keyword>
<organism evidence="4 5">
    <name type="scientific">Gemmobacter lutimaris</name>
    <dbReference type="NCBI Taxonomy" id="2306023"/>
    <lineage>
        <taxon>Bacteria</taxon>
        <taxon>Pseudomonadati</taxon>
        <taxon>Pseudomonadota</taxon>
        <taxon>Alphaproteobacteria</taxon>
        <taxon>Rhodobacterales</taxon>
        <taxon>Paracoccaceae</taxon>
        <taxon>Gemmobacter</taxon>
    </lineage>
</organism>
<dbReference type="GO" id="GO:0042834">
    <property type="term" value="F:peptidoglycan binding"/>
    <property type="evidence" value="ECO:0007669"/>
    <property type="project" value="InterPro"/>
</dbReference>
<dbReference type="Proteomes" id="UP000266649">
    <property type="component" value="Unassembled WGS sequence"/>
</dbReference>
<dbReference type="InterPro" id="IPR036680">
    <property type="entry name" value="SPOR-like_sf"/>
</dbReference>
<dbReference type="Gene3D" id="3.30.70.1070">
    <property type="entry name" value="Sporulation related repeat"/>
    <property type="match status" value="1"/>
</dbReference>
<dbReference type="RefSeq" id="WP_119135324.1">
    <property type="nucleotide sequence ID" value="NZ_QXXQ01000007.1"/>
</dbReference>
<dbReference type="InterPro" id="IPR007730">
    <property type="entry name" value="SPOR-like_dom"/>
</dbReference>
<dbReference type="OrthoDB" id="8479416at2"/>
<evidence type="ECO:0000313" key="4">
    <source>
        <dbReference type="EMBL" id="RID91284.1"/>
    </source>
</evidence>
<feature type="compositionally biased region" description="Low complexity" evidence="1">
    <location>
        <begin position="178"/>
        <end position="189"/>
    </location>
</feature>
<keyword evidence="5" id="KW-1185">Reference proteome</keyword>
<sequence length="365" mass="37441">MADVEFDGYDSRYDAGHVTEAREGRRWVNLAGGLVSVALLLGAGWWGYRIAMRDVMGIPVLKAAEGPARVAPENPGGEITAYQGLSVNDVAAVGVAAPLPDEIVLAPRPVELSLEDTPGLAAEPPPELVAAAPEPPVQPLLPLPEADTPFASTSPEALASMAGEDLPLDPLTSVGPLDDSAADAPAAEAGPQITETAPTEAPDNVLALADQLAAGAAPLTPVPEVVAEPEIIESAPVVPGGIGKSLLPLPRPAGLIPANATTNAVAAALTDATAEVDPATLAPGTRLVQFGAFDSADEARAQWDKLTGRFGDLMLGKSRVIQSAESGGRTFFRLRAEGFADEDDARRFCAAITAEGPDCIPVAVR</sequence>
<feature type="region of interest" description="Disordered" evidence="1">
    <location>
        <begin position="116"/>
        <end position="152"/>
    </location>
</feature>
<dbReference type="AlphaFoldDB" id="A0A398BNK9"/>
<gene>
    <name evidence="4" type="ORF">D2N39_13615</name>
</gene>
<protein>
    <submittedName>
        <fullName evidence="4">SPOR domain-containing protein</fullName>
    </submittedName>
</protein>
<dbReference type="SUPFAM" id="SSF110997">
    <property type="entry name" value="Sporulation related repeat"/>
    <property type="match status" value="1"/>
</dbReference>
<proteinExistence type="predicted"/>
<reference evidence="4 5" key="1">
    <citation type="submission" date="2018-09" db="EMBL/GenBank/DDBJ databases">
        <title>Gemmobacter lutimaris sp. nov., a marine bacterium isolated from tidal flat.</title>
        <authorList>
            <person name="Lee D.W."/>
            <person name="Yoo Y."/>
            <person name="Kim J.-J."/>
            <person name="Kim B.S."/>
        </authorList>
    </citation>
    <scope>NUCLEOTIDE SEQUENCE [LARGE SCALE GENOMIC DNA]</scope>
    <source>
        <strain evidence="4 5">YJ-T1-11</strain>
    </source>
</reference>
<evidence type="ECO:0000256" key="1">
    <source>
        <dbReference type="SAM" id="MobiDB-lite"/>
    </source>
</evidence>
<evidence type="ECO:0000256" key="2">
    <source>
        <dbReference type="SAM" id="Phobius"/>
    </source>
</evidence>
<name>A0A398BNK9_9RHOB</name>
<dbReference type="PROSITE" id="PS51724">
    <property type="entry name" value="SPOR"/>
    <property type="match status" value="1"/>
</dbReference>
<feature type="transmembrane region" description="Helical" evidence="2">
    <location>
        <begin position="27"/>
        <end position="48"/>
    </location>
</feature>
<dbReference type="EMBL" id="QXXQ01000007">
    <property type="protein sequence ID" value="RID91284.1"/>
    <property type="molecule type" value="Genomic_DNA"/>
</dbReference>
<feature type="region of interest" description="Disordered" evidence="1">
    <location>
        <begin position="166"/>
        <end position="189"/>
    </location>
</feature>
<evidence type="ECO:0000313" key="5">
    <source>
        <dbReference type="Proteomes" id="UP000266649"/>
    </source>
</evidence>